<dbReference type="InterPro" id="IPR013321">
    <property type="entry name" value="Arc_rbn_hlx_hlx"/>
</dbReference>
<evidence type="ECO:0008006" key="3">
    <source>
        <dbReference type="Google" id="ProtNLM"/>
    </source>
</evidence>
<keyword evidence="2" id="KW-1185">Reference proteome</keyword>
<sequence>MSILRYTLRIEDETLEKLRYIADDNFRTVNKELEKIIKIHIAQYEERNGKIEVIPK</sequence>
<dbReference type="SUPFAM" id="SSF47598">
    <property type="entry name" value="Ribbon-helix-helix"/>
    <property type="match status" value="1"/>
</dbReference>
<dbReference type="STRING" id="1123291.SAMN04490355_10728"/>
<dbReference type="InterPro" id="IPR010985">
    <property type="entry name" value="Ribbon_hlx_hlx"/>
</dbReference>
<dbReference type="AlphaFoldDB" id="A0A1I4PTP3"/>
<protein>
    <recommendedName>
        <fullName evidence="3">Arc-like DNA binding domain-containing protein</fullName>
    </recommendedName>
</protein>
<dbReference type="RefSeq" id="WP_245755139.1">
    <property type="nucleotide sequence ID" value="NZ_FOTS01000072.1"/>
</dbReference>
<proteinExistence type="predicted"/>
<evidence type="ECO:0000313" key="1">
    <source>
        <dbReference type="EMBL" id="SFM30843.1"/>
    </source>
</evidence>
<organism evidence="1 2">
    <name type="scientific">Pelosinus propionicus DSM 13327</name>
    <dbReference type="NCBI Taxonomy" id="1123291"/>
    <lineage>
        <taxon>Bacteria</taxon>
        <taxon>Bacillati</taxon>
        <taxon>Bacillota</taxon>
        <taxon>Negativicutes</taxon>
        <taxon>Selenomonadales</taxon>
        <taxon>Sporomusaceae</taxon>
        <taxon>Pelosinus</taxon>
    </lineage>
</organism>
<name>A0A1I4PTP3_9FIRM</name>
<gene>
    <name evidence="1" type="ORF">SAMN04490355_10728</name>
</gene>
<dbReference type="EMBL" id="FOTS01000072">
    <property type="protein sequence ID" value="SFM30843.1"/>
    <property type="molecule type" value="Genomic_DNA"/>
</dbReference>
<dbReference type="Proteomes" id="UP000199520">
    <property type="component" value="Unassembled WGS sequence"/>
</dbReference>
<evidence type="ECO:0000313" key="2">
    <source>
        <dbReference type="Proteomes" id="UP000199520"/>
    </source>
</evidence>
<accession>A0A1I4PTP3</accession>
<reference evidence="2" key="1">
    <citation type="submission" date="2016-10" db="EMBL/GenBank/DDBJ databases">
        <authorList>
            <person name="Varghese N."/>
            <person name="Submissions S."/>
        </authorList>
    </citation>
    <scope>NUCLEOTIDE SEQUENCE [LARGE SCALE GENOMIC DNA]</scope>
    <source>
        <strain evidence="2">DSM 13327</strain>
    </source>
</reference>
<dbReference type="Gene3D" id="1.10.1220.10">
    <property type="entry name" value="Met repressor-like"/>
    <property type="match status" value="1"/>
</dbReference>
<dbReference type="GO" id="GO:0006355">
    <property type="term" value="P:regulation of DNA-templated transcription"/>
    <property type="evidence" value="ECO:0007669"/>
    <property type="project" value="InterPro"/>
</dbReference>